<reference evidence="3" key="1">
    <citation type="journal article" date="2013" name="Genome Announc.">
        <title>Draft genome sequence of the grapevine dieback fungus Eutypa lata UCR-EL1.</title>
        <authorList>
            <person name="Blanco-Ulate B."/>
            <person name="Rolshausen P.E."/>
            <person name="Cantu D."/>
        </authorList>
    </citation>
    <scope>NUCLEOTIDE SEQUENCE [LARGE SCALE GENOMIC DNA]</scope>
    <source>
        <strain evidence="3">UCR-EL1</strain>
    </source>
</reference>
<feature type="domain" description="SRR1-like" evidence="1">
    <location>
        <begin position="71"/>
        <end position="178"/>
    </location>
</feature>
<dbReference type="PANTHER" id="PTHR42080">
    <property type="entry name" value="SRR1 DOMAIN-CONTAINING PROTEIN"/>
    <property type="match status" value="1"/>
</dbReference>
<accession>M7TPY0</accession>
<dbReference type="EMBL" id="KB705551">
    <property type="protein sequence ID" value="EMR71966.1"/>
    <property type="molecule type" value="Genomic_DNA"/>
</dbReference>
<dbReference type="PANTHER" id="PTHR42080:SF1">
    <property type="entry name" value="SRR1-LIKE DOMAIN-CONTAINING PROTEIN"/>
    <property type="match status" value="1"/>
</dbReference>
<sequence length="258" mass="29554">MNNTLSEPPNREFLLSRKPNDEKRKRIVIQRANYLVEYNDRVIPKYPKATWLKSPYRKEVIEALRHLAEQGRLPNVDKIVCFGLGSPAALDLAKGISILTHRKDIEVYAQDPYMTLKDINVLTRAGIKVVNPFLQEGYTLVDENTFVLSVYLNYTANIEAMTLECTRPAMIMWTDMKSQFLVEHSARTAALSTLDREYDRVEGINALKIPDTQYKVDSSFVTSDWLDYAFVTPDHPVLAETSLYIPKPEFYRAPSADS</sequence>
<organism evidence="2 3">
    <name type="scientific">Eutypa lata (strain UCR-EL1)</name>
    <name type="common">Grapevine dieback disease fungus</name>
    <name type="synonym">Eutypa armeniacae</name>
    <dbReference type="NCBI Taxonomy" id="1287681"/>
    <lineage>
        <taxon>Eukaryota</taxon>
        <taxon>Fungi</taxon>
        <taxon>Dikarya</taxon>
        <taxon>Ascomycota</taxon>
        <taxon>Pezizomycotina</taxon>
        <taxon>Sordariomycetes</taxon>
        <taxon>Xylariomycetidae</taxon>
        <taxon>Xylariales</taxon>
        <taxon>Diatrypaceae</taxon>
        <taxon>Eutypa</taxon>
    </lineage>
</organism>
<proteinExistence type="predicted"/>
<protein>
    <recommendedName>
        <fullName evidence="1">SRR1-like domain-containing protein</fullName>
    </recommendedName>
</protein>
<evidence type="ECO:0000313" key="3">
    <source>
        <dbReference type="Proteomes" id="UP000012174"/>
    </source>
</evidence>
<name>M7TPY0_EUTLA</name>
<dbReference type="InterPro" id="IPR012942">
    <property type="entry name" value="SRR1-like"/>
</dbReference>
<evidence type="ECO:0000313" key="2">
    <source>
        <dbReference type="EMBL" id="EMR71966.1"/>
    </source>
</evidence>
<dbReference type="HOGENOM" id="CLU_1077808_0_0_1"/>
<evidence type="ECO:0000259" key="1">
    <source>
        <dbReference type="Pfam" id="PF07985"/>
    </source>
</evidence>
<dbReference type="OrthoDB" id="5240813at2759"/>
<dbReference type="KEGG" id="ela:UCREL1_982"/>
<dbReference type="Proteomes" id="UP000012174">
    <property type="component" value="Unassembled WGS sequence"/>
</dbReference>
<dbReference type="AlphaFoldDB" id="M7TPY0"/>
<keyword evidence="3" id="KW-1185">Reference proteome</keyword>
<dbReference type="Pfam" id="PF07985">
    <property type="entry name" value="SRR1"/>
    <property type="match status" value="1"/>
</dbReference>
<gene>
    <name evidence="2" type="ORF">UCREL1_982</name>
</gene>